<protein>
    <submittedName>
        <fullName evidence="2">Lipase</fullName>
    </submittedName>
</protein>
<gene>
    <name evidence="2" type="ORF">AFL01nite_21710</name>
</gene>
<keyword evidence="3" id="KW-1185">Reference proteome</keyword>
<dbReference type="InterPro" id="IPR036514">
    <property type="entry name" value="SGNH_hydro_sf"/>
</dbReference>
<dbReference type="Gene3D" id="3.40.50.1110">
    <property type="entry name" value="SGNH hydrolase"/>
    <property type="match status" value="1"/>
</dbReference>
<proteinExistence type="predicted"/>
<dbReference type="Proteomes" id="UP000321769">
    <property type="component" value="Unassembled WGS sequence"/>
</dbReference>
<dbReference type="PANTHER" id="PTHR30383:SF5">
    <property type="entry name" value="SGNH HYDROLASE-TYPE ESTERASE DOMAIN-CONTAINING PROTEIN"/>
    <property type="match status" value="1"/>
</dbReference>
<dbReference type="InterPro" id="IPR013830">
    <property type="entry name" value="SGNH_hydro"/>
</dbReference>
<evidence type="ECO:0000313" key="2">
    <source>
        <dbReference type="EMBL" id="GEO89844.1"/>
    </source>
</evidence>
<comment type="caution">
    <text evidence="2">The sequence shown here is derived from an EMBL/GenBank/DDBJ whole genome shotgun (WGS) entry which is preliminary data.</text>
</comment>
<dbReference type="GO" id="GO:0004622">
    <property type="term" value="F:phosphatidylcholine lysophospholipase activity"/>
    <property type="evidence" value="ECO:0007669"/>
    <property type="project" value="TreeGrafter"/>
</dbReference>
<dbReference type="OrthoDB" id="9804395at2"/>
<accession>A0A512HWL7</accession>
<dbReference type="CDD" id="cd01836">
    <property type="entry name" value="FeeA_FeeB_like"/>
    <property type="match status" value="1"/>
</dbReference>
<dbReference type="Pfam" id="PF13472">
    <property type="entry name" value="Lipase_GDSL_2"/>
    <property type="match status" value="1"/>
</dbReference>
<evidence type="ECO:0000259" key="1">
    <source>
        <dbReference type="Pfam" id="PF13472"/>
    </source>
</evidence>
<reference evidence="2 3" key="1">
    <citation type="submission" date="2019-07" db="EMBL/GenBank/DDBJ databases">
        <title>Whole genome shotgun sequence of Aeromicrobium flavum NBRC 107625.</title>
        <authorList>
            <person name="Hosoyama A."/>
            <person name="Uohara A."/>
            <person name="Ohji S."/>
            <person name="Ichikawa N."/>
        </authorList>
    </citation>
    <scope>NUCLEOTIDE SEQUENCE [LARGE SCALE GENOMIC DNA]</scope>
    <source>
        <strain evidence="2 3">NBRC 107625</strain>
    </source>
</reference>
<dbReference type="AlphaFoldDB" id="A0A512HWL7"/>
<dbReference type="InterPro" id="IPR051532">
    <property type="entry name" value="Ester_Hydrolysis_Enzymes"/>
</dbReference>
<sequence>MPSPAKTTAKAAVRTAGVGAGTYGVLIGQALLARRRIGTTPDRPPIGNGVYGDELNGEPIRVLLLGDSTMVGYGMSSVDHTPSALIGQGIAQLLDRPTHIRNVSTVGARSRDLATQIATGDDHRPQLAIILIGANDITHQVPAKRSARRLAAAVTRLRAAGAEVVVGSVPDFGTIKPLPVPLRTVCRYWSRHLARRQTVAAVEAGARVVSLADALEPILLLKGDALFGDDRFHPSADGYATVSTFLVAAAVAQWRTRGVQPVDVGATEQMTLDEAAEWASEHGGTQVAPATRGRRWAAVLPWRR</sequence>
<name>A0A512HWL7_9ACTN</name>
<dbReference type="EMBL" id="BJZQ01000011">
    <property type="protein sequence ID" value="GEO89844.1"/>
    <property type="molecule type" value="Genomic_DNA"/>
</dbReference>
<dbReference type="SUPFAM" id="SSF52266">
    <property type="entry name" value="SGNH hydrolase"/>
    <property type="match status" value="1"/>
</dbReference>
<organism evidence="2 3">
    <name type="scientific">Aeromicrobium flavum</name>
    <dbReference type="NCBI Taxonomy" id="416568"/>
    <lineage>
        <taxon>Bacteria</taxon>
        <taxon>Bacillati</taxon>
        <taxon>Actinomycetota</taxon>
        <taxon>Actinomycetes</taxon>
        <taxon>Propionibacteriales</taxon>
        <taxon>Nocardioidaceae</taxon>
        <taxon>Aeromicrobium</taxon>
    </lineage>
</organism>
<dbReference type="PANTHER" id="PTHR30383">
    <property type="entry name" value="THIOESTERASE 1/PROTEASE 1/LYSOPHOSPHOLIPASE L1"/>
    <property type="match status" value="1"/>
</dbReference>
<evidence type="ECO:0000313" key="3">
    <source>
        <dbReference type="Proteomes" id="UP000321769"/>
    </source>
</evidence>
<feature type="domain" description="SGNH hydrolase-type esterase" evidence="1">
    <location>
        <begin position="64"/>
        <end position="240"/>
    </location>
</feature>
<dbReference type="RefSeq" id="WP_146827714.1">
    <property type="nucleotide sequence ID" value="NZ_BAAAYQ010000001.1"/>
</dbReference>